<dbReference type="Proteomes" id="UP000321249">
    <property type="component" value="Unassembled WGS sequence"/>
</dbReference>
<dbReference type="RefSeq" id="WP_147044201.1">
    <property type="nucleotide sequence ID" value="NZ_BAABIR010000001.1"/>
</dbReference>
<dbReference type="PROSITE" id="PS51257">
    <property type="entry name" value="PROKAR_LIPOPROTEIN"/>
    <property type="match status" value="1"/>
</dbReference>
<keyword evidence="2" id="KW-0812">Transmembrane</keyword>
<dbReference type="AlphaFoldDB" id="A0A5C6TYJ3"/>
<feature type="region of interest" description="Disordered" evidence="1">
    <location>
        <begin position="76"/>
        <end position="155"/>
    </location>
</feature>
<dbReference type="EMBL" id="VOQQ01000001">
    <property type="protein sequence ID" value="TXC64778.1"/>
    <property type="molecule type" value="Genomic_DNA"/>
</dbReference>
<organism evidence="4 5">
    <name type="scientific">Allosphingosinicella ginsenosidimutans</name>
    <dbReference type="NCBI Taxonomy" id="1176539"/>
    <lineage>
        <taxon>Bacteria</taxon>
        <taxon>Pseudomonadati</taxon>
        <taxon>Pseudomonadota</taxon>
        <taxon>Alphaproteobacteria</taxon>
        <taxon>Sphingomonadales</taxon>
        <taxon>Sphingomonadaceae</taxon>
        <taxon>Allosphingosinicella</taxon>
    </lineage>
</organism>
<proteinExistence type="predicted"/>
<evidence type="ECO:0008006" key="6">
    <source>
        <dbReference type="Google" id="ProtNLM"/>
    </source>
</evidence>
<feature type="compositionally biased region" description="Pro residues" evidence="1">
    <location>
        <begin position="123"/>
        <end position="147"/>
    </location>
</feature>
<evidence type="ECO:0000256" key="2">
    <source>
        <dbReference type="SAM" id="Phobius"/>
    </source>
</evidence>
<keyword evidence="5" id="KW-1185">Reference proteome</keyword>
<keyword evidence="2" id="KW-0472">Membrane</keyword>
<feature type="chain" id="PRO_5023142624" description="LPXTG cell wall anchor domain-containing protein" evidence="3">
    <location>
        <begin position="23"/>
        <end position="418"/>
    </location>
</feature>
<sequence length="418" mass="42843">MLRPATLALFASVACFNAPVFAQSSVAAPPPVEVAPPSPVTSAPPGPPVVNVTPAPVQASPAPRPAVTPRLQVALPPAEAESPPARVARTAPRVRSAPARAAAPARAPVRAAPPPVADAAPVEAPPPAAEAPVAAPPPAAEPAPLPVEEPAAPATQTSAQRINPLWYGLIALAALAILGLFVFRRRRVDEAAYDEPYYEAPAADVAADPAPFVADPVIAAEPVPVVSPRPVAAEAVPDRANVSLAAPDAADIEALAATSAPTEGRPWIELLLRPIRAGTSREDAIVQFELTVGNTGSVPARDVRISTWMMAGDATDMERSLITAPADARVSELDIPAGDGTKIEAEIAIPKAGLGDSVLPIVAAEARYRLPDGREGRTAASFAIGRADEEGLHPFPADRASGLLESVGAELHGEPERV</sequence>
<accession>A0A5C6TYJ3</accession>
<feature type="transmembrane region" description="Helical" evidence="2">
    <location>
        <begin position="165"/>
        <end position="183"/>
    </location>
</feature>
<reference evidence="4 5" key="1">
    <citation type="journal article" date="2015" name="J. Microbiol.">
        <title>Sphingosinicella ginsenosidimutans sp. nov., with ginsenoside converting activity.</title>
        <authorList>
            <person name="Kim J.K."/>
            <person name="Kang M.S."/>
            <person name="Park S.C."/>
            <person name="Kim K.M."/>
            <person name="Choi K."/>
            <person name="Yoon M.H."/>
            <person name="Im W.T."/>
        </authorList>
    </citation>
    <scope>NUCLEOTIDE SEQUENCE [LARGE SCALE GENOMIC DNA]</scope>
    <source>
        <strain evidence="4 5">BS-11</strain>
    </source>
</reference>
<name>A0A5C6TYJ3_9SPHN</name>
<gene>
    <name evidence="4" type="ORF">FRZ32_14680</name>
</gene>
<evidence type="ECO:0000256" key="3">
    <source>
        <dbReference type="SAM" id="SignalP"/>
    </source>
</evidence>
<feature type="compositionally biased region" description="Low complexity" evidence="1">
    <location>
        <begin position="76"/>
        <end position="110"/>
    </location>
</feature>
<keyword evidence="3" id="KW-0732">Signal</keyword>
<keyword evidence="2" id="KW-1133">Transmembrane helix</keyword>
<evidence type="ECO:0000256" key="1">
    <source>
        <dbReference type="SAM" id="MobiDB-lite"/>
    </source>
</evidence>
<evidence type="ECO:0000313" key="5">
    <source>
        <dbReference type="Proteomes" id="UP000321249"/>
    </source>
</evidence>
<feature type="signal peptide" evidence="3">
    <location>
        <begin position="1"/>
        <end position="22"/>
    </location>
</feature>
<protein>
    <recommendedName>
        <fullName evidence="6">LPXTG cell wall anchor domain-containing protein</fullName>
    </recommendedName>
</protein>
<evidence type="ECO:0000313" key="4">
    <source>
        <dbReference type="EMBL" id="TXC64778.1"/>
    </source>
</evidence>
<comment type="caution">
    <text evidence="4">The sequence shown here is derived from an EMBL/GenBank/DDBJ whole genome shotgun (WGS) entry which is preliminary data.</text>
</comment>